<dbReference type="PANTHER" id="PTHR24015">
    <property type="entry name" value="OS07G0578800 PROTEIN-RELATED"/>
    <property type="match status" value="1"/>
</dbReference>
<feature type="repeat" description="PPR" evidence="2">
    <location>
        <begin position="219"/>
        <end position="253"/>
    </location>
</feature>
<dbReference type="AlphaFoldDB" id="A0A200PLJ9"/>
<reference evidence="3 4" key="1">
    <citation type="journal article" date="2017" name="Mol. Plant">
        <title>The Genome of Medicinal Plant Macleaya cordata Provides New Insights into Benzylisoquinoline Alkaloids Metabolism.</title>
        <authorList>
            <person name="Liu X."/>
            <person name="Liu Y."/>
            <person name="Huang P."/>
            <person name="Ma Y."/>
            <person name="Qing Z."/>
            <person name="Tang Q."/>
            <person name="Cao H."/>
            <person name="Cheng P."/>
            <person name="Zheng Y."/>
            <person name="Yuan Z."/>
            <person name="Zhou Y."/>
            <person name="Liu J."/>
            <person name="Tang Z."/>
            <person name="Zhuo Y."/>
            <person name="Zhang Y."/>
            <person name="Yu L."/>
            <person name="Huang J."/>
            <person name="Yang P."/>
            <person name="Peng Q."/>
            <person name="Zhang J."/>
            <person name="Jiang W."/>
            <person name="Zhang Z."/>
            <person name="Lin K."/>
            <person name="Ro D.K."/>
            <person name="Chen X."/>
            <person name="Xiong X."/>
            <person name="Shang Y."/>
            <person name="Huang S."/>
            <person name="Zeng J."/>
        </authorList>
    </citation>
    <scope>NUCLEOTIDE SEQUENCE [LARGE SCALE GENOMIC DNA]</scope>
    <source>
        <strain evidence="4">cv. BLH2017</strain>
        <tissue evidence="3">Root</tissue>
    </source>
</reference>
<dbReference type="FunFam" id="1.25.40.10:FF:000090">
    <property type="entry name" value="Pentatricopeptide repeat-containing protein, chloroplastic"/>
    <property type="match status" value="1"/>
</dbReference>
<dbReference type="PANTHER" id="PTHR24015:SF1854">
    <property type="entry name" value="OS07G0578800 PROTEIN"/>
    <property type="match status" value="1"/>
</dbReference>
<dbReference type="Pfam" id="PF20431">
    <property type="entry name" value="E_motif"/>
    <property type="match status" value="1"/>
</dbReference>
<dbReference type="InterPro" id="IPR002885">
    <property type="entry name" value="PPR_rpt"/>
</dbReference>
<keyword evidence="4" id="KW-1185">Reference proteome</keyword>
<comment type="caution">
    <text evidence="3">The sequence shown here is derived from an EMBL/GenBank/DDBJ whole genome shotgun (WGS) entry which is preliminary data.</text>
</comment>
<dbReference type="GO" id="GO:0003723">
    <property type="term" value="F:RNA binding"/>
    <property type="evidence" value="ECO:0007669"/>
    <property type="project" value="InterPro"/>
</dbReference>
<dbReference type="InParanoid" id="A0A200PLJ9"/>
<name>A0A200PLJ9_MACCD</name>
<dbReference type="Pfam" id="PF13041">
    <property type="entry name" value="PPR_2"/>
    <property type="match status" value="1"/>
</dbReference>
<dbReference type="InterPro" id="IPR011990">
    <property type="entry name" value="TPR-like_helical_dom_sf"/>
</dbReference>
<dbReference type="InterPro" id="IPR046960">
    <property type="entry name" value="PPR_At4g14850-like_plant"/>
</dbReference>
<proteinExistence type="predicted"/>
<evidence type="ECO:0000313" key="3">
    <source>
        <dbReference type="EMBL" id="OUZ99083.1"/>
    </source>
</evidence>
<dbReference type="STRING" id="56857.A0A200PLJ9"/>
<evidence type="ECO:0000256" key="1">
    <source>
        <dbReference type="ARBA" id="ARBA00022737"/>
    </source>
</evidence>
<feature type="repeat" description="PPR" evidence="2">
    <location>
        <begin position="402"/>
        <end position="436"/>
    </location>
</feature>
<feature type="repeat" description="PPR" evidence="2">
    <location>
        <begin position="330"/>
        <end position="364"/>
    </location>
</feature>
<dbReference type="GO" id="GO:0009451">
    <property type="term" value="P:RNA modification"/>
    <property type="evidence" value="ECO:0007669"/>
    <property type="project" value="InterPro"/>
</dbReference>
<dbReference type="PROSITE" id="PS51375">
    <property type="entry name" value="PPR"/>
    <property type="match status" value="3"/>
</dbReference>
<dbReference type="Gene3D" id="1.25.40.10">
    <property type="entry name" value="Tetratricopeptide repeat domain"/>
    <property type="match status" value="3"/>
</dbReference>
<gene>
    <name evidence="3" type="ORF">BVC80_9077g8</name>
</gene>
<sequence>MNGLMRRQVSCGAFREALQTLCQMHRDGIHQLDHFTFPIALKAACSSSSTTLRHGQQIHALVLHIGFQCDIYIANALISMYCYCAHLRDATLVFDAMPQRSTVTWNSIMGGCIRNGLPHASLSYFSNMSDDPDSVTMSTLLHAHARLGASALRSGRAVHAHVLRWRGLACYQQIAMQTSIKMKNPCCVVDNALIHMYLESSCLSYAEKVFQGMPLDNRDLVTWTTMMSGYIRSDLQHLALATFRSMLEQQQQQHQWSWSDVVVSLDSAMLATVMPALTSLRHGKEMHCFAIKRDFDQSNVFVATSLLHMYAEFGSIDCAEKQFQRVEEKNVVAWTAMITAYAKHGRCEDCFRLFGEMQLQGGVIPNHLTFMGVLTACTHAGLVEQAKDYFNCMTQDYGLTPDMYHYAAMVDMLGRAGRLKEALKFIAAMPVEPTAPVWGSLMAACGLHHDMKLGHEVAKIVLDMEPENPGNFVFLCNMLAQDQRWDDVSVVREAMKRRGLDKIPGYSSVHVSP</sequence>
<organism evidence="3 4">
    <name type="scientific">Macleaya cordata</name>
    <name type="common">Five-seeded plume-poppy</name>
    <name type="synonym">Bocconia cordata</name>
    <dbReference type="NCBI Taxonomy" id="56857"/>
    <lineage>
        <taxon>Eukaryota</taxon>
        <taxon>Viridiplantae</taxon>
        <taxon>Streptophyta</taxon>
        <taxon>Embryophyta</taxon>
        <taxon>Tracheophyta</taxon>
        <taxon>Spermatophyta</taxon>
        <taxon>Magnoliopsida</taxon>
        <taxon>Ranunculales</taxon>
        <taxon>Papaveraceae</taxon>
        <taxon>Papaveroideae</taxon>
        <taxon>Macleaya</taxon>
    </lineage>
</organism>
<keyword evidence="1" id="KW-0677">Repeat</keyword>
<accession>A0A200PLJ9</accession>
<dbReference type="Proteomes" id="UP000195402">
    <property type="component" value="Unassembled WGS sequence"/>
</dbReference>
<dbReference type="InterPro" id="IPR046848">
    <property type="entry name" value="E_motif"/>
</dbReference>
<protein>
    <submittedName>
        <fullName evidence="3">Pentatricopeptide repeat</fullName>
    </submittedName>
</protein>
<dbReference type="OMA" id="NHLTFMG"/>
<dbReference type="NCBIfam" id="TIGR00756">
    <property type="entry name" value="PPR"/>
    <property type="match status" value="2"/>
</dbReference>
<evidence type="ECO:0000256" key="2">
    <source>
        <dbReference type="PROSITE-ProRule" id="PRU00708"/>
    </source>
</evidence>
<dbReference type="Pfam" id="PF01535">
    <property type="entry name" value="PPR"/>
    <property type="match status" value="3"/>
</dbReference>
<dbReference type="FunFam" id="1.25.40.10:FF:000344">
    <property type="entry name" value="Pentatricopeptide repeat-containing protein"/>
    <property type="match status" value="1"/>
</dbReference>
<dbReference type="EMBL" id="MVGT01004544">
    <property type="protein sequence ID" value="OUZ99083.1"/>
    <property type="molecule type" value="Genomic_DNA"/>
</dbReference>
<evidence type="ECO:0000313" key="4">
    <source>
        <dbReference type="Proteomes" id="UP000195402"/>
    </source>
</evidence>
<dbReference type="OrthoDB" id="1863721at2759"/>